<evidence type="ECO:0000313" key="1">
    <source>
        <dbReference type="EMBL" id="MBF9222182.1"/>
    </source>
</evidence>
<name>A0ABS0I6K7_9BACT</name>
<sequence length="241" mass="27991">MIEVDLVTKHGKKALGIEENHAAPKGWRHRLPEILLEIGIIVFAITLSIQLHAWHEHSVERAEERQFLTGLRADLTSDLAELRNDSLTYTQVLQGYRYFRTLNARTNNVDSMHRYQWVLGNATTLLPNSSRFEGFKSAGKLGIIENDELLSDILDYYQEQVPGLVHQTQEFSAYKMGTITRYLDEHLHRSEDNFIEVMQADQMYNYLNKQPAVEGIVARYHRVLQHTRQIIREIDAHQAHD</sequence>
<reference evidence="1 2" key="1">
    <citation type="submission" date="2020-11" db="EMBL/GenBank/DDBJ databases">
        <authorList>
            <person name="Kim M.K."/>
        </authorList>
    </citation>
    <scope>NUCLEOTIDE SEQUENCE [LARGE SCALE GENOMIC DNA]</scope>
    <source>
        <strain evidence="1 2">BT662</strain>
    </source>
</reference>
<organism evidence="1 2">
    <name type="scientific">Hymenobacter ruricola</name>
    <dbReference type="NCBI Taxonomy" id="2791023"/>
    <lineage>
        <taxon>Bacteria</taxon>
        <taxon>Pseudomonadati</taxon>
        <taxon>Bacteroidota</taxon>
        <taxon>Cytophagia</taxon>
        <taxon>Cytophagales</taxon>
        <taxon>Hymenobacteraceae</taxon>
        <taxon>Hymenobacter</taxon>
    </lineage>
</organism>
<keyword evidence="2" id="KW-1185">Reference proteome</keyword>
<evidence type="ECO:0000313" key="2">
    <source>
        <dbReference type="Proteomes" id="UP000618931"/>
    </source>
</evidence>
<gene>
    <name evidence="1" type="ORF">I2H31_13825</name>
</gene>
<protein>
    <submittedName>
        <fullName evidence="1">Uncharacterized protein</fullName>
    </submittedName>
</protein>
<accession>A0ABS0I6K7</accession>
<proteinExistence type="predicted"/>
<dbReference type="EMBL" id="JADQDM010000006">
    <property type="protein sequence ID" value="MBF9222182.1"/>
    <property type="molecule type" value="Genomic_DNA"/>
</dbReference>
<comment type="caution">
    <text evidence="1">The sequence shown here is derived from an EMBL/GenBank/DDBJ whole genome shotgun (WGS) entry which is preliminary data.</text>
</comment>
<dbReference type="Proteomes" id="UP000618931">
    <property type="component" value="Unassembled WGS sequence"/>
</dbReference>
<dbReference type="RefSeq" id="WP_196293630.1">
    <property type="nucleotide sequence ID" value="NZ_JADQDM010000006.1"/>
</dbReference>